<dbReference type="GO" id="GO:0045505">
    <property type="term" value="F:dynein intermediate chain binding"/>
    <property type="evidence" value="ECO:0007669"/>
    <property type="project" value="InterPro"/>
</dbReference>
<dbReference type="InterPro" id="IPR043160">
    <property type="entry name" value="Dynein_C_barrel"/>
</dbReference>
<dbReference type="EMBL" id="BGZK01005409">
    <property type="protein sequence ID" value="GBP13922.1"/>
    <property type="molecule type" value="Genomic_DNA"/>
</dbReference>
<evidence type="ECO:0000313" key="2">
    <source>
        <dbReference type="EMBL" id="GBP13922.1"/>
    </source>
</evidence>
<name>A0A4C1THG6_EUMVA</name>
<dbReference type="PANTHER" id="PTHR46961">
    <property type="entry name" value="DYNEIN HEAVY CHAIN 1, AXONEMAL-LIKE PROTEIN"/>
    <property type="match status" value="1"/>
</dbReference>
<gene>
    <name evidence="2" type="primary">DNAH6</name>
    <name evidence="2" type="ORF">EVAR_74174_1</name>
</gene>
<accession>A0A4C1THG6</accession>
<dbReference type="Gene3D" id="1.20.1270.280">
    <property type="match status" value="1"/>
</dbReference>
<dbReference type="InterPro" id="IPR026983">
    <property type="entry name" value="DHC"/>
</dbReference>
<dbReference type="Gene3D" id="3.10.490.20">
    <property type="match status" value="1"/>
</dbReference>
<comment type="caution">
    <text evidence="2">The sequence shown here is derived from an EMBL/GenBank/DDBJ whole genome shotgun (WGS) entry which is preliminary data.</text>
</comment>
<evidence type="ECO:0000313" key="3">
    <source>
        <dbReference type="Proteomes" id="UP000299102"/>
    </source>
</evidence>
<dbReference type="GO" id="GO:0030286">
    <property type="term" value="C:dynein complex"/>
    <property type="evidence" value="ECO:0007669"/>
    <property type="project" value="InterPro"/>
</dbReference>
<dbReference type="Proteomes" id="UP000299102">
    <property type="component" value="Unassembled WGS sequence"/>
</dbReference>
<keyword evidence="3" id="KW-1185">Reference proteome</keyword>
<feature type="domain" description="Dynein heavy chain C-terminal" evidence="1">
    <location>
        <begin position="6"/>
        <end position="42"/>
    </location>
</feature>
<dbReference type="PANTHER" id="PTHR46961:SF8">
    <property type="entry name" value="DYNEIN AXONEMAL HEAVY CHAIN 7"/>
    <property type="match status" value="1"/>
</dbReference>
<dbReference type="GO" id="GO:0007018">
    <property type="term" value="P:microtubule-based movement"/>
    <property type="evidence" value="ECO:0007669"/>
    <property type="project" value="InterPro"/>
</dbReference>
<protein>
    <submittedName>
        <fullName evidence="2">Dynein heavy chain 6, axonemal</fullName>
    </submittedName>
</protein>
<reference evidence="2 3" key="1">
    <citation type="journal article" date="2019" name="Commun. Biol.">
        <title>The bagworm genome reveals a unique fibroin gene that provides high tensile strength.</title>
        <authorList>
            <person name="Kono N."/>
            <person name="Nakamura H."/>
            <person name="Ohtoshi R."/>
            <person name="Tomita M."/>
            <person name="Numata K."/>
            <person name="Arakawa K."/>
        </authorList>
    </citation>
    <scope>NUCLEOTIDE SEQUENCE [LARGE SCALE GENOMIC DNA]</scope>
</reference>
<proteinExistence type="predicted"/>
<feature type="non-terminal residue" evidence="2">
    <location>
        <position position="1"/>
    </location>
</feature>
<sequence>IDARGQLPSLTTVLLQEIDRYNNSLSGIHSSLMSLQKAIKGKRFIWKYDRILRGESVNVHGIFVEAAEWRKDDGAGRYDAPLYKTQARSGVLSTTGHSSNFILSILLESSMPPDFWILRGTALGPKGDHNFKILTEEGFETVCCADDDSFEEKRFKPIVQERRGGIEDSTQLG</sequence>
<dbReference type="STRING" id="151549.A0A4C1THG6"/>
<dbReference type="OrthoDB" id="447173at2759"/>
<organism evidence="2 3">
    <name type="scientific">Eumeta variegata</name>
    <name type="common">Bagworm moth</name>
    <name type="synonym">Eumeta japonica</name>
    <dbReference type="NCBI Taxonomy" id="151549"/>
    <lineage>
        <taxon>Eukaryota</taxon>
        <taxon>Metazoa</taxon>
        <taxon>Ecdysozoa</taxon>
        <taxon>Arthropoda</taxon>
        <taxon>Hexapoda</taxon>
        <taxon>Insecta</taxon>
        <taxon>Pterygota</taxon>
        <taxon>Neoptera</taxon>
        <taxon>Endopterygota</taxon>
        <taxon>Lepidoptera</taxon>
        <taxon>Glossata</taxon>
        <taxon>Ditrysia</taxon>
        <taxon>Tineoidea</taxon>
        <taxon>Psychidae</taxon>
        <taxon>Oiketicinae</taxon>
        <taxon>Eumeta</taxon>
    </lineage>
</organism>
<feature type="domain" description="Dynein heavy chain C-terminal" evidence="1">
    <location>
        <begin position="71"/>
        <end position="123"/>
    </location>
</feature>
<dbReference type="InterPro" id="IPR041228">
    <property type="entry name" value="Dynein_C"/>
</dbReference>
<dbReference type="GO" id="GO:0051959">
    <property type="term" value="F:dynein light intermediate chain binding"/>
    <property type="evidence" value="ECO:0007669"/>
    <property type="project" value="InterPro"/>
</dbReference>
<dbReference type="Pfam" id="PF18199">
    <property type="entry name" value="Dynein_C"/>
    <property type="match status" value="2"/>
</dbReference>
<dbReference type="AlphaFoldDB" id="A0A4C1THG6"/>
<evidence type="ECO:0000259" key="1">
    <source>
        <dbReference type="Pfam" id="PF18199"/>
    </source>
</evidence>